<dbReference type="GO" id="GO:0043138">
    <property type="term" value="F:3'-5' DNA helicase activity"/>
    <property type="evidence" value="ECO:0007669"/>
    <property type="project" value="TreeGrafter"/>
</dbReference>
<dbReference type="GO" id="GO:0005524">
    <property type="term" value="F:ATP binding"/>
    <property type="evidence" value="ECO:0007669"/>
    <property type="project" value="UniProtKB-KW"/>
</dbReference>
<dbReference type="Gene3D" id="3.40.50.300">
    <property type="entry name" value="P-loop containing nucleotide triphosphate hydrolases"/>
    <property type="match status" value="2"/>
</dbReference>
<organism evidence="2 3">
    <name type="scientific">Leptolyngbya cf. ectocarpi LEGE 11479</name>
    <dbReference type="NCBI Taxonomy" id="1828722"/>
    <lineage>
        <taxon>Bacteria</taxon>
        <taxon>Bacillati</taxon>
        <taxon>Cyanobacteriota</taxon>
        <taxon>Cyanophyceae</taxon>
        <taxon>Leptolyngbyales</taxon>
        <taxon>Leptolyngbyaceae</taxon>
        <taxon>Leptolyngbya group</taxon>
        <taxon>Leptolyngbya</taxon>
    </lineage>
</organism>
<dbReference type="GO" id="GO:0003677">
    <property type="term" value="F:DNA binding"/>
    <property type="evidence" value="ECO:0007669"/>
    <property type="project" value="InterPro"/>
</dbReference>
<proteinExistence type="predicted"/>
<comment type="caution">
    <text evidence="2">The sequence shown here is derived from an EMBL/GenBank/DDBJ whole genome shotgun (WGS) entry which is preliminary data.</text>
</comment>
<evidence type="ECO:0000313" key="2">
    <source>
        <dbReference type="EMBL" id="MBE9069980.1"/>
    </source>
</evidence>
<dbReference type="EMBL" id="JADEXP010000352">
    <property type="protein sequence ID" value="MBE9069980.1"/>
    <property type="molecule type" value="Genomic_DNA"/>
</dbReference>
<name>A0A929F9Q6_LEPEC</name>
<dbReference type="AlphaFoldDB" id="A0A929F9Q6"/>
<keyword evidence="2" id="KW-0067">ATP-binding</keyword>
<keyword evidence="3" id="KW-1185">Reference proteome</keyword>
<dbReference type="InterPro" id="IPR000212">
    <property type="entry name" value="DNA_helicase_UvrD/REP"/>
</dbReference>
<dbReference type="Proteomes" id="UP000615026">
    <property type="component" value="Unassembled WGS sequence"/>
</dbReference>
<keyword evidence="2" id="KW-0547">Nucleotide-binding</keyword>
<dbReference type="Pfam" id="PF13538">
    <property type="entry name" value="UvrD_C_2"/>
    <property type="match status" value="1"/>
</dbReference>
<feature type="domain" description="UvrD-like helicase C-terminal" evidence="1">
    <location>
        <begin position="564"/>
        <end position="615"/>
    </location>
</feature>
<evidence type="ECO:0000313" key="3">
    <source>
        <dbReference type="Proteomes" id="UP000615026"/>
    </source>
</evidence>
<dbReference type="PANTHER" id="PTHR11070:SF2">
    <property type="entry name" value="ATP-DEPENDENT DNA HELICASE SRS2"/>
    <property type="match status" value="1"/>
</dbReference>
<dbReference type="RefSeq" id="WP_193995865.1">
    <property type="nucleotide sequence ID" value="NZ_JADEXP010000352.1"/>
</dbReference>
<dbReference type="GO" id="GO:0000725">
    <property type="term" value="P:recombinational repair"/>
    <property type="evidence" value="ECO:0007669"/>
    <property type="project" value="TreeGrafter"/>
</dbReference>
<sequence>MVNVVRGDVAKPVSSKRLAEYFEARADIDGSLYMGYPIIGTPQGGYQIDALLISREHGVVIFNLIEGIESDIDIEEVQDESVTKIQSKLLQHKALTRRRKLMVDINVVTYAPAISHKPSISEDYYILLNEEELTEFLNSQSWEHDEYFENLNSVIQAITSIRKRKQRNYVQHENSRGAKLSKLEDSIANLDRNQSAAVIETVEGVQRIRGLAGSGKTIVLALKVAYLHAKHPDWDIAVTFNTRSLKGQFKQLINTFTIEHTSEEPDWGKVKVIHAWGSPSKDGIYYEFCKRHNVEYRDLNRAKKIASSYGQEFDAVCEEALSKVSDFEQYYDAILIDEAQDFSKSFLKLCYEILKEPKRLVYAYDELQSLNKKVMESPESIFDKDSYGNPRVLLQNRPSEPKQDIILEKCYRNSRPILVSAHSLGFGIYREEGLVQMFEYSGLWRDIGYEVEEGDLEDNSDVKLARSENTSPKFLEAHSSTDDLIMFKSFDSNEDQIEWLVNQIDINLKQDELKHDDIMVIHTNPLTARKSLGVAREELFEKGINSSLAGVTTSPDDFFSENSIVFTSINRAKGNEAAMIYVINAQYCFSGFELARKRNILFTAMTRSKAWLRVIGYGENMKSLVSEYEKVKQEDFTLNFLYPNEVERRRMNLVNRDMSPRERELLKDRSKQDNFKELLEALVKGDIHPEDLPFDVQESLKQLRNRSSL</sequence>
<reference evidence="2" key="1">
    <citation type="submission" date="2020-10" db="EMBL/GenBank/DDBJ databases">
        <authorList>
            <person name="Castelo-Branco R."/>
            <person name="Eusebio N."/>
            <person name="Adriana R."/>
            <person name="Vieira A."/>
            <person name="Brugerolle De Fraissinette N."/>
            <person name="Rezende De Castro R."/>
            <person name="Schneider M.P."/>
            <person name="Vasconcelos V."/>
            <person name="Leao P.N."/>
        </authorList>
    </citation>
    <scope>NUCLEOTIDE SEQUENCE</scope>
    <source>
        <strain evidence="2">LEGE 11479</strain>
    </source>
</reference>
<dbReference type="PANTHER" id="PTHR11070">
    <property type="entry name" value="UVRD / RECB / PCRA DNA HELICASE FAMILY MEMBER"/>
    <property type="match status" value="1"/>
</dbReference>
<accession>A0A929F9Q6</accession>
<dbReference type="InterPro" id="IPR027417">
    <property type="entry name" value="P-loop_NTPase"/>
</dbReference>
<dbReference type="SUPFAM" id="SSF52540">
    <property type="entry name" value="P-loop containing nucleoside triphosphate hydrolases"/>
    <property type="match status" value="1"/>
</dbReference>
<protein>
    <submittedName>
        <fullName evidence="2">ATP-binding domain-containing protein</fullName>
    </submittedName>
</protein>
<gene>
    <name evidence="2" type="ORF">IQ260_25395</name>
</gene>
<evidence type="ECO:0000259" key="1">
    <source>
        <dbReference type="Pfam" id="PF13538"/>
    </source>
</evidence>
<dbReference type="InterPro" id="IPR027785">
    <property type="entry name" value="UvrD-like_helicase_C"/>
</dbReference>